<dbReference type="AlphaFoldDB" id="A0A2A2JXG3"/>
<organism evidence="2 3">
    <name type="scientific">Diploscapter pachys</name>
    <dbReference type="NCBI Taxonomy" id="2018661"/>
    <lineage>
        <taxon>Eukaryota</taxon>
        <taxon>Metazoa</taxon>
        <taxon>Ecdysozoa</taxon>
        <taxon>Nematoda</taxon>
        <taxon>Chromadorea</taxon>
        <taxon>Rhabditida</taxon>
        <taxon>Rhabditina</taxon>
        <taxon>Rhabditomorpha</taxon>
        <taxon>Rhabditoidea</taxon>
        <taxon>Rhabditidae</taxon>
        <taxon>Diploscapter</taxon>
    </lineage>
</organism>
<protein>
    <recommendedName>
        <fullName evidence="4">PEP phosphonomutase</fullName>
    </recommendedName>
</protein>
<comment type="caution">
    <text evidence="2">The sequence shown here is derived from an EMBL/GenBank/DDBJ whole genome shotgun (WGS) entry which is preliminary data.</text>
</comment>
<dbReference type="InterPro" id="IPR015813">
    <property type="entry name" value="Pyrv/PenolPyrv_kinase-like_dom"/>
</dbReference>
<dbReference type="EMBL" id="LIAE01010105">
    <property type="protein sequence ID" value="PAV66387.1"/>
    <property type="molecule type" value="Genomic_DNA"/>
</dbReference>
<dbReference type="Gene3D" id="3.20.20.60">
    <property type="entry name" value="Phosphoenolpyruvate-binding domains"/>
    <property type="match status" value="1"/>
</dbReference>
<gene>
    <name evidence="2" type="ORF">WR25_16459</name>
</gene>
<dbReference type="GO" id="GO:0003824">
    <property type="term" value="F:catalytic activity"/>
    <property type="evidence" value="ECO:0007669"/>
    <property type="project" value="InterPro"/>
</dbReference>
<dbReference type="PANTHER" id="PTHR42905">
    <property type="entry name" value="PHOSPHOENOLPYRUVATE CARBOXYLASE"/>
    <property type="match status" value="1"/>
</dbReference>
<dbReference type="Pfam" id="PF13714">
    <property type="entry name" value="PEP_mutase"/>
    <property type="match status" value="1"/>
</dbReference>
<evidence type="ECO:0000313" key="2">
    <source>
        <dbReference type="EMBL" id="PAV66387.1"/>
    </source>
</evidence>
<dbReference type="SUPFAM" id="SSF51621">
    <property type="entry name" value="Phosphoenolpyruvate/pyruvate domain"/>
    <property type="match status" value="1"/>
</dbReference>
<reference evidence="2 3" key="1">
    <citation type="journal article" date="2017" name="Curr. Biol.">
        <title>Genome architecture and evolution of a unichromosomal asexual nematode.</title>
        <authorList>
            <person name="Fradin H."/>
            <person name="Zegar C."/>
            <person name="Gutwein M."/>
            <person name="Lucas J."/>
            <person name="Kovtun M."/>
            <person name="Corcoran D."/>
            <person name="Baugh L.R."/>
            <person name="Kiontke K."/>
            <person name="Gunsalus K."/>
            <person name="Fitch D.H."/>
            <person name="Piano F."/>
        </authorList>
    </citation>
    <scope>NUCLEOTIDE SEQUENCE [LARGE SCALE GENOMIC DNA]</scope>
    <source>
        <strain evidence="2">PF1309</strain>
    </source>
</reference>
<dbReference type="InterPro" id="IPR040442">
    <property type="entry name" value="Pyrv_kinase-like_dom_sf"/>
</dbReference>
<dbReference type="CDD" id="cd00377">
    <property type="entry name" value="ICL_PEPM"/>
    <property type="match status" value="1"/>
</dbReference>
<proteinExistence type="predicted"/>
<feature type="signal peptide" evidence="1">
    <location>
        <begin position="1"/>
        <end position="24"/>
    </location>
</feature>
<sequence>MKIPAPCMLLVGLFALAAAGSASAAPMKTVVPSALVLDAASHPAAEHPWPSLASAPSAALLAHDDRYRHDERWHDHRDDWRREQPDLLNGNLGRAANPLQDIRRSHALMAAMDRVFHDLHRQGLLLLANVADAGGARLVERQGSKAVATSSAAVAWSHGYQDGDKLPLALLAGTVESMARVLNVPLTVDIEGGYSDAPEQVAKVVETVIAAGAVGINIEDGTHPPEQLLRKLDAARNAASQRGVDLFINVRSDVYLKHLLPAEQRLEELLRRATQYAAGGANGLFAAGVVEPGEIATLCREVTLPVNLLWRAGLPSSAELQRLGVRRLSAGSSIAEFLYGAMSGLTQRFLENGQLDTSGLKAHSYAELNALMATKADNT</sequence>
<dbReference type="InterPro" id="IPR039556">
    <property type="entry name" value="ICL/PEPM"/>
</dbReference>
<evidence type="ECO:0000313" key="3">
    <source>
        <dbReference type="Proteomes" id="UP000218231"/>
    </source>
</evidence>
<feature type="chain" id="PRO_5012087424" description="PEP phosphonomutase" evidence="1">
    <location>
        <begin position="25"/>
        <end position="379"/>
    </location>
</feature>
<accession>A0A2A2JXG3</accession>
<dbReference type="PANTHER" id="PTHR42905:SF16">
    <property type="entry name" value="CARBOXYPHOSPHONOENOLPYRUVATE PHOSPHONOMUTASE-LIKE PROTEIN (AFU_ORTHOLOGUE AFUA_5G07230)"/>
    <property type="match status" value="1"/>
</dbReference>
<keyword evidence="3" id="KW-1185">Reference proteome</keyword>
<evidence type="ECO:0008006" key="4">
    <source>
        <dbReference type="Google" id="ProtNLM"/>
    </source>
</evidence>
<dbReference type="OrthoDB" id="429143at2759"/>
<evidence type="ECO:0000256" key="1">
    <source>
        <dbReference type="SAM" id="SignalP"/>
    </source>
</evidence>
<dbReference type="STRING" id="2018661.A0A2A2JXG3"/>
<dbReference type="Proteomes" id="UP000218231">
    <property type="component" value="Unassembled WGS sequence"/>
</dbReference>
<keyword evidence="1" id="KW-0732">Signal</keyword>
<name>A0A2A2JXG3_9BILA</name>